<dbReference type="AlphaFoldDB" id="A0A132AHY5"/>
<dbReference type="InterPro" id="IPR050958">
    <property type="entry name" value="Cell_Adh-Cytoskel_Orgn"/>
</dbReference>
<dbReference type="InterPro" id="IPR003599">
    <property type="entry name" value="Ig_sub"/>
</dbReference>
<dbReference type="EMBL" id="JXLN01015351">
    <property type="protein sequence ID" value="KPM10537.1"/>
    <property type="molecule type" value="Genomic_DNA"/>
</dbReference>
<dbReference type="GO" id="GO:0005886">
    <property type="term" value="C:plasma membrane"/>
    <property type="evidence" value="ECO:0007669"/>
    <property type="project" value="TreeGrafter"/>
</dbReference>
<comment type="caution">
    <text evidence="4">The sequence shown here is derived from an EMBL/GenBank/DDBJ whole genome shotgun (WGS) entry which is preliminary data.</text>
</comment>
<proteinExistence type="predicted"/>
<dbReference type="Pfam" id="PF08686">
    <property type="entry name" value="PLAC"/>
    <property type="match status" value="1"/>
</dbReference>
<evidence type="ECO:0000313" key="5">
    <source>
        <dbReference type="Proteomes" id="UP000616769"/>
    </source>
</evidence>
<dbReference type="InterPro" id="IPR036179">
    <property type="entry name" value="Ig-like_dom_sf"/>
</dbReference>
<dbReference type="GO" id="GO:0007156">
    <property type="term" value="P:homophilic cell adhesion via plasma membrane adhesion molecules"/>
    <property type="evidence" value="ECO:0007669"/>
    <property type="project" value="TreeGrafter"/>
</dbReference>
<dbReference type="InterPro" id="IPR010909">
    <property type="entry name" value="PLAC"/>
</dbReference>
<dbReference type="PROSITE" id="PS50835">
    <property type="entry name" value="IG_LIKE"/>
    <property type="match status" value="1"/>
</dbReference>
<keyword evidence="1" id="KW-0732">Signal</keyword>
<keyword evidence="2" id="KW-1015">Disulfide bond</keyword>
<evidence type="ECO:0000256" key="1">
    <source>
        <dbReference type="ARBA" id="ARBA00022729"/>
    </source>
</evidence>
<dbReference type="Proteomes" id="UP000616769">
    <property type="component" value="Unassembled WGS sequence"/>
</dbReference>
<keyword evidence="3" id="KW-0393">Immunoglobulin domain</keyword>
<evidence type="ECO:0000256" key="2">
    <source>
        <dbReference type="ARBA" id="ARBA00023157"/>
    </source>
</evidence>
<dbReference type="Gene3D" id="2.60.40.10">
    <property type="entry name" value="Immunoglobulins"/>
    <property type="match status" value="2"/>
</dbReference>
<dbReference type="GO" id="GO:0008046">
    <property type="term" value="F:axon guidance receptor activity"/>
    <property type="evidence" value="ECO:0007669"/>
    <property type="project" value="TreeGrafter"/>
</dbReference>
<dbReference type="CDD" id="cd00096">
    <property type="entry name" value="Ig"/>
    <property type="match status" value="1"/>
</dbReference>
<dbReference type="PANTHER" id="PTHR45080:SF8">
    <property type="entry name" value="IG-LIKE DOMAIN-CONTAINING PROTEIN"/>
    <property type="match status" value="1"/>
</dbReference>
<dbReference type="GO" id="GO:0050808">
    <property type="term" value="P:synapse organization"/>
    <property type="evidence" value="ECO:0007669"/>
    <property type="project" value="TreeGrafter"/>
</dbReference>
<sequence length="242" mass="27967">MPNNSLIIDQIDSDDTGFYICRATNEEYDERSNIEVILESVNKNNEAEIIPYDPMRHNPNGDSVRVLMPDNGFDNNFEKSIFTEIDFWPKDYRVGSTIHLDCLVRSQRTGQIIPSADVIWYVNSDIPLSVDETNHHHYMIMPNNTLLIHRLARGDSGVYRCRATTGPISDSYSSIQLQVENIHVPADCQNNPIFQNCVQIVQNNYCRNPHYRRFCCRSCYIAEHIMFESLCKYAIISHINTI</sequence>
<organism evidence="4 5">
    <name type="scientific">Sarcoptes scabiei</name>
    <name type="common">Itch mite</name>
    <name type="synonym">Acarus scabiei</name>
    <dbReference type="NCBI Taxonomy" id="52283"/>
    <lineage>
        <taxon>Eukaryota</taxon>
        <taxon>Metazoa</taxon>
        <taxon>Ecdysozoa</taxon>
        <taxon>Arthropoda</taxon>
        <taxon>Chelicerata</taxon>
        <taxon>Arachnida</taxon>
        <taxon>Acari</taxon>
        <taxon>Acariformes</taxon>
        <taxon>Sarcoptiformes</taxon>
        <taxon>Astigmata</taxon>
        <taxon>Psoroptidia</taxon>
        <taxon>Sarcoptoidea</taxon>
        <taxon>Sarcoptidae</taxon>
        <taxon>Sarcoptinae</taxon>
        <taxon>Sarcoptes</taxon>
    </lineage>
</organism>
<dbReference type="InterPro" id="IPR013098">
    <property type="entry name" value="Ig_I-set"/>
</dbReference>
<evidence type="ECO:0000313" key="4">
    <source>
        <dbReference type="EMBL" id="KPM10537.1"/>
    </source>
</evidence>
<dbReference type="InterPro" id="IPR007110">
    <property type="entry name" value="Ig-like_dom"/>
</dbReference>
<dbReference type="Pfam" id="PF07679">
    <property type="entry name" value="I-set"/>
    <property type="match status" value="1"/>
</dbReference>
<reference evidence="4 5" key="1">
    <citation type="journal article" date="2015" name="Parasit. Vectors">
        <title>Draft genome of the scabies mite.</title>
        <authorList>
            <person name="Rider S.D.Jr."/>
            <person name="Morgan M.S."/>
            <person name="Arlian L.G."/>
        </authorList>
    </citation>
    <scope>NUCLEOTIDE SEQUENCE [LARGE SCALE GENOMIC DNA]</scope>
    <source>
        <strain evidence="4">Arlian Lab</strain>
    </source>
</reference>
<dbReference type="InterPro" id="IPR013783">
    <property type="entry name" value="Ig-like_fold"/>
</dbReference>
<accession>A0A132AHY5</accession>
<gene>
    <name evidence="4" type="ORF">QR98_0090950</name>
</gene>
<name>A0A132AHY5_SARSC</name>
<dbReference type="PANTHER" id="PTHR45080">
    <property type="entry name" value="CONTACTIN 5"/>
    <property type="match status" value="1"/>
</dbReference>
<dbReference type="GO" id="GO:0043025">
    <property type="term" value="C:neuronal cell body"/>
    <property type="evidence" value="ECO:0007669"/>
    <property type="project" value="TreeGrafter"/>
</dbReference>
<evidence type="ECO:0000256" key="3">
    <source>
        <dbReference type="ARBA" id="ARBA00023319"/>
    </source>
</evidence>
<dbReference type="SMART" id="SM00409">
    <property type="entry name" value="IG"/>
    <property type="match status" value="1"/>
</dbReference>
<dbReference type="GO" id="GO:0030424">
    <property type="term" value="C:axon"/>
    <property type="evidence" value="ECO:0007669"/>
    <property type="project" value="TreeGrafter"/>
</dbReference>
<dbReference type="OrthoDB" id="5950222at2759"/>
<protein>
    <submittedName>
        <fullName evidence="4">Papilin-like protein 1</fullName>
    </submittedName>
</protein>
<dbReference type="VEuPathDB" id="VectorBase:SSCA002515"/>
<dbReference type="SUPFAM" id="SSF48726">
    <property type="entry name" value="Immunoglobulin"/>
    <property type="match status" value="2"/>
</dbReference>
<dbReference type="PROSITE" id="PS50900">
    <property type="entry name" value="PLAC"/>
    <property type="match status" value="1"/>
</dbReference>